<evidence type="ECO:0000313" key="2">
    <source>
        <dbReference type="EMBL" id="CAA9997384.1"/>
    </source>
</evidence>
<name>A0A6H5G5Y9_9HEMI</name>
<sequence length="323" mass="36797">MKGRPAVTANTDYRRPANIFLLYPSSSEVRPFEFQFELQRQTEARGGSRAPGGGSLWRGRRRTSHAKISGSRPDSGALESRPSRRRPLKATAAAVGVAFEDCWISMNEPLKIFRTSLHFSLQLFARQRNPMTAQFWNAPSIYARANRCEIYILRKSINNFFQISTSKADHKDNNRTKGSSLASLQLPSSGPWKFRRSCPRIPPFDRRVTGKLTPFSNASLHIGIAGLGNTRNHFFMALIKFEFPGIGSCKNRKFMNGKPDLSRPIRLLVEGHVIRTLFIVHEQLWKPKWRERPRGIIENDGTKSPDQSHLRPDTIPKRHEYGS</sequence>
<gene>
    <name evidence="2" type="ORF">NTEN_LOCUS3686</name>
</gene>
<protein>
    <submittedName>
        <fullName evidence="2">Uncharacterized protein</fullName>
    </submittedName>
</protein>
<dbReference type="Proteomes" id="UP000479000">
    <property type="component" value="Unassembled WGS sequence"/>
</dbReference>
<evidence type="ECO:0000256" key="1">
    <source>
        <dbReference type="SAM" id="MobiDB-lite"/>
    </source>
</evidence>
<proteinExistence type="predicted"/>
<dbReference type="AlphaFoldDB" id="A0A6H5G5Y9"/>
<accession>A0A6H5G5Y9</accession>
<keyword evidence="3" id="KW-1185">Reference proteome</keyword>
<organism evidence="2 3">
    <name type="scientific">Nesidiocoris tenuis</name>
    <dbReference type="NCBI Taxonomy" id="355587"/>
    <lineage>
        <taxon>Eukaryota</taxon>
        <taxon>Metazoa</taxon>
        <taxon>Ecdysozoa</taxon>
        <taxon>Arthropoda</taxon>
        <taxon>Hexapoda</taxon>
        <taxon>Insecta</taxon>
        <taxon>Pterygota</taxon>
        <taxon>Neoptera</taxon>
        <taxon>Paraneoptera</taxon>
        <taxon>Hemiptera</taxon>
        <taxon>Heteroptera</taxon>
        <taxon>Panheteroptera</taxon>
        <taxon>Cimicomorpha</taxon>
        <taxon>Miridae</taxon>
        <taxon>Dicyphina</taxon>
        <taxon>Nesidiocoris</taxon>
    </lineage>
</organism>
<feature type="region of interest" description="Disordered" evidence="1">
    <location>
        <begin position="40"/>
        <end position="85"/>
    </location>
</feature>
<reference evidence="2 3" key="1">
    <citation type="submission" date="2020-02" db="EMBL/GenBank/DDBJ databases">
        <authorList>
            <person name="Ferguson B K."/>
        </authorList>
    </citation>
    <scope>NUCLEOTIDE SEQUENCE [LARGE SCALE GENOMIC DNA]</scope>
</reference>
<evidence type="ECO:0000313" key="3">
    <source>
        <dbReference type="Proteomes" id="UP000479000"/>
    </source>
</evidence>
<dbReference type="EMBL" id="CADCXU010005746">
    <property type="protein sequence ID" value="CAA9997384.1"/>
    <property type="molecule type" value="Genomic_DNA"/>
</dbReference>
<feature type="region of interest" description="Disordered" evidence="1">
    <location>
        <begin position="296"/>
        <end position="323"/>
    </location>
</feature>